<dbReference type="EMBL" id="BNCJ01000017">
    <property type="protein sequence ID" value="GHF65935.1"/>
    <property type="molecule type" value="Genomic_DNA"/>
</dbReference>
<dbReference type="AlphaFoldDB" id="A0A8J3H1V9"/>
<dbReference type="InterPro" id="IPR006073">
    <property type="entry name" value="GTP-bd"/>
</dbReference>
<evidence type="ECO:0000259" key="1">
    <source>
        <dbReference type="Pfam" id="PF01926"/>
    </source>
</evidence>
<evidence type="ECO:0000313" key="2">
    <source>
        <dbReference type="EMBL" id="GHF65935.1"/>
    </source>
</evidence>
<comment type="caution">
    <text evidence="2">The sequence shown here is derived from an EMBL/GenBank/DDBJ whole genome shotgun (WGS) entry which is preliminary data.</text>
</comment>
<gene>
    <name evidence="2" type="ORF">GCM10017056_41430</name>
</gene>
<evidence type="ECO:0000313" key="3">
    <source>
        <dbReference type="Proteomes" id="UP000626220"/>
    </source>
</evidence>
<name>A0A8J3H1V9_9RHOB</name>
<dbReference type="GO" id="GO:0005525">
    <property type="term" value="F:GTP binding"/>
    <property type="evidence" value="ECO:0007669"/>
    <property type="project" value="InterPro"/>
</dbReference>
<protein>
    <recommendedName>
        <fullName evidence="1">G domain-containing protein</fullName>
    </recommendedName>
</protein>
<dbReference type="RefSeq" id="WP_189682034.1">
    <property type="nucleotide sequence ID" value="NZ_BNCJ01000017.1"/>
</dbReference>
<dbReference type="Proteomes" id="UP000626220">
    <property type="component" value="Unassembled WGS sequence"/>
</dbReference>
<reference evidence="2" key="1">
    <citation type="journal article" date="2014" name="Int. J. Syst. Evol. Microbiol.">
        <title>Complete genome sequence of Corynebacterium casei LMG S-19264T (=DSM 44701T), isolated from a smear-ripened cheese.</title>
        <authorList>
            <consortium name="US DOE Joint Genome Institute (JGI-PGF)"/>
            <person name="Walter F."/>
            <person name="Albersmeier A."/>
            <person name="Kalinowski J."/>
            <person name="Ruckert C."/>
        </authorList>
    </citation>
    <scope>NUCLEOTIDE SEQUENCE</scope>
    <source>
        <strain evidence="2">KCTC 42650</strain>
    </source>
</reference>
<accession>A0A8J3H1V9</accession>
<sequence length="379" mass="40617">MNARNMTLMAQPGQPPVARRPVRVVVCGEVNSGKSSAINALARANVSPAFFGLDRRPVVRLRHGPRPHAIVDFPGGRSELHDRIESCPNLAEATSCQMVIDAPHLAGLELIELSFPEDGRIPPETMQILAEADLLVWTTIASQAWRLTERNLVAQMPRPLHQRATLVVTRGDKLRLAADIRRVHRRLIVEACEFFDAVVFMGAAKRTIEASAESEESYIRSGGRDLATALRGFAAQIAAIPGRLDIAAPAPRPVGAPGRPAALPPVEGPDAEAVQALRDWVAGMNGILAAGIADAETGDCLHPLGGAPELAASTATFARAARTGDAAEDTMVEIDGHQLVIRPTEDGQLLFLLCQSGKITRSIAGAALARMVRLWDQRD</sequence>
<feature type="domain" description="G" evidence="1">
    <location>
        <begin position="23"/>
        <end position="104"/>
    </location>
</feature>
<dbReference type="SUPFAM" id="SSF52540">
    <property type="entry name" value="P-loop containing nucleoside triphosphate hydrolases"/>
    <property type="match status" value="1"/>
</dbReference>
<keyword evidence="3" id="KW-1185">Reference proteome</keyword>
<proteinExistence type="predicted"/>
<reference evidence="2" key="2">
    <citation type="submission" date="2020-09" db="EMBL/GenBank/DDBJ databases">
        <authorList>
            <person name="Sun Q."/>
            <person name="Kim S."/>
        </authorList>
    </citation>
    <scope>NUCLEOTIDE SEQUENCE</scope>
    <source>
        <strain evidence="2">KCTC 42650</strain>
    </source>
</reference>
<dbReference type="Pfam" id="PF01926">
    <property type="entry name" value="MMR_HSR1"/>
    <property type="match status" value="1"/>
</dbReference>
<dbReference type="Gene3D" id="3.40.50.300">
    <property type="entry name" value="P-loop containing nucleotide triphosphate hydrolases"/>
    <property type="match status" value="1"/>
</dbReference>
<organism evidence="2 3">
    <name type="scientific">Seohaeicola zhoushanensis</name>
    <dbReference type="NCBI Taxonomy" id="1569283"/>
    <lineage>
        <taxon>Bacteria</taxon>
        <taxon>Pseudomonadati</taxon>
        <taxon>Pseudomonadota</taxon>
        <taxon>Alphaproteobacteria</taxon>
        <taxon>Rhodobacterales</taxon>
        <taxon>Roseobacteraceae</taxon>
        <taxon>Seohaeicola</taxon>
    </lineage>
</organism>
<dbReference type="InterPro" id="IPR027417">
    <property type="entry name" value="P-loop_NTPase"/>
</dbReference>